<evidence type="ECO:0000313" key="3">
    <source>
        <dbReference type="Proteomes" id="UP000015100"/>
    </source>
</evidence>
<evidence type="ECO:0000313" key="2">
    <source>
        <dbReference type="EMBL" id="EPS42753.1"/>
    </source>
</evidence>
<reference evidence="2 3" key="1">
    <citation type="journal article" date="2013" name="PLoS Genet.">
        <title>Genomic mechanisms accounting for the adaptation to parasitism in nematode-trapping fungi.</title>
        <authorList>
            <person name="Meerupati T."/>
            <person name="Andersson K.M."/>
            <person name="Friman E."/>
            <person name="Kumar D."/>
            <person name="Tunlid A."/>
            <person name="Ahren D."/>
        </authorList>
    </citation>
    <scope>NUCLEOTIDE SEQUENCE [LARGE SCALE GENOMIC DNA]</scope>
    <source>
        <strain evidence="2 3">CBS 200.50</strain>
    </source>
</reference>
<gene>
    <name evidence="2" type="ORF">H072_3270</name>
</gene>
<evidence type="ECO:0000256" key="1">
    <source>
        <dbReference type="SAM" id="MobiDB-lite"/>
    </source>
</evidence>
<feature type="compositionally biased region" description="Polar residues" evidence="1">
    <location>
        <begin position="34"/>
        <end position="72"/>
    </location>
</feature>
<reference evidence="3" key="2">
    <citation type="submission" date="2013-04" db="EMBL/GenBank/DDBJ databases">
        <title>Genomic mechanisms accounting for the adaptation to parasitism in nematode-trapping fungi.</title>
        <authorList>
            <person name="Ahren D.G."/>
        </authorList>
    </citation>
    <scope>NUCLEOTIDE SEQUENCE [LARGE SCALE GENOMIC DNA]</scope>
    <source>
        <strain evidence="3">CBS 200.50</strain>
    </source>
</reference>
<proteinExistence type="predicted"/>
<keyword evidence="3" id="KW-1185">Reference proteome</keyword>
<sequence length="209" mass="23373">MTSIHLRGTEDRCFRAEVRDSRVKLIMRFPSAHTQPINSGIASTDSTSYPSTLPLISSQNRSPIGEDNQNASPEPRVKKVRANYTQGKHVVYTSSEFSTSRCRSDSSSSVNLSSASTIDEASTPSSKSESPIPQQGQRKRKSANTSKIPIETIEPREPETEDPETLDEDVILGVVALMRFHYNDMPRERRDSLVSALKTDYLENLDKQR</sequence>
<feature type="compositionally biased region" description="Polar residues" evidence="1">
    <location>
        <begin position="117"/>
        <end position="136"/>
    </location>
</feature>
<dbReference type="EMBL" id="AQGS01000101">
    <property type="protein sequence ID" value="EPS42753.1"/>
    <property type="molecule type" value="Genomic_DNA"/>
</dbReference>
<dbReference type="HOGENOM" id="CLU_1315366_0_0_1"/>
<name>S8BTD1_DACHA</name>
<accession>S8BTD1</accession>
<organism evidence="2 3">
    <name type="scientific">Dactylellina haptotyla (strain CBS 200.50)</name>
    <name type="common">Nematode-trapping fungus</name>
    <name type="synonym">Monacrosporium haptotylum</name>
    <dbReference type="NCBI Taxonomy" id="1284197"/>
    <lineage>
        <taxon>Eukaryota</taxon>
        <taxon>Fungi</taxon>
        <taxon>Dikarya</taxon>
        <taxon>Ascomycota</taxon>
        <taxon>Pezizomycotina</taxon>
        <taxon>Orbiliomycetes</taxon>
        <taxon>Orbiliales</taxon>
        <taxon>Orbiliaceae</taxon>
        <taxon>Dactylellina</taxon>
    </lineage>
</organism>
<feature type="region of interest" description="Disordered" evidence="1">
    <location>
        <begin position="94"/>
        <end position="166"/>
    </location>
</feature>
<dbReference type="Proteomes" id="UP000015100">
    <property type="component" value="Unassembled WGS sequence"/>
</dbReference>
<dbReference type="AlphaFoldDB" id="S8BTD1"/>
<feature type="region of interest" description="Disordered" evidence="1">
    <location>
        <begin position="34"/>
        <end position="77"/>
    </location>
</feature>
<protein>
    <submittedName>
        <fullName evidence="2">Uncharacterized protein</fullName>
    </submittedName>
</protein>
<feature type="compositionally biased region" description="Low complexity" evidence="1">
    <location>
        <begin position="94"/>
        <end position="116"/>
    </location>
</feature>
<comment type="caution">
    <text evidence="2">The sequence shown here is derived from an EMBL/GenBank/DDBJ whole genome shotgun (WGS) entry which is preliminary data.</text>
</comment>